<evidence type="ECO:0008006" key="3">
    <source>
        <dbReference type="Google" id="ProtNLM"/>
    </source>
</evidence>
<protein>
    <recommendedName>
        <fullName evidence="3">Methionine and alanine importer, small subunit</fullName>
    </recommendedName>
</protein>
<name>A0ABQ3GGW2_9MICC</name>
<accession>A0ABQ3GGW2</accession>
<dbReference type="RefSeq" id="WP_268245173.1">
    <property type="nucleotide sequence ID" value="NZ_BMXK01000006.1"/>
</dbReference>
<keyword evidence="2" id="KW-1185">Reference proteome</keyword>
<comment type="caution">
    <text evidence="1">The sequence shown here is derived from an EMBL/GenBank/DDBJ whole genome shotgun (WGS) entry which is preliminary data.</text>
</comment>
<dbReference type="EMBL" id="BMXK01000006">
    <property type="protein sequence ID" value="GHD05984.1"/>
    <property type="molecule type" value="Genomic_DNA"/>
</dbReference>
<dbReference type="Proteomes" id="UP000642819">
    <property type="component" value="Unassembled WGS sequence"/>
</dbReference>
<proteinExistence type="predicted"/>
<evidence type="ECO:0000313" key="2">
    <source>
        <dbReference type="Proteomes" id="UP000642819"/>
    </source>
</evidence>
<reference evidence="2" key="1">
    <citation type="journal article" date="2019" name="Int. J. Syst. Evol. Microbiol.">
        <title>The Global Catalogue of Microorganisms (GCM) 10K type strain sequencing project: providing services to taxonomists for standard genome sequencing and annotation.</title>
        <authorList>
            <consortium name="The Broad Institute Genomics Platform"/>
            <consortium name="The Broad Institute Genome Sequencing Center for Infectious Disease"/>
            <person name="Wu L."/>
            <person name="Ma J."/>
        </authorList>
    </citation>
    <scope>NUCLEOTIDE SEQUENCE [LARGE SCALE GENOMIC DNA]</scope>
    <source>
        <strain evidence="2">KCTC 19466</strain>
    </source>
</reference>
<sequence length="43" mass="4394">MNAKILAAGVIGFLLGGLAVSIAAQLEEPAHGEPTGIHRILED</sequence>
<organism evidence="1 2">
    <name type="scientific">Zhihengliuella salsuginis</name>
    <dbReference type="NCBI Taxonomy" id="578222"/>
    <lineage>
        <taxon>Bacteria</taxon>
        <taxon>Bacillati</taxon>
        <taxon>Actinomycetota</taxon>
        <taxon>Actinomycetes</taxon>
        <taxon>Micrococcales</taxon>
        <taxon>Micrococcaceae</taxon>
        <taxon>Zhihengliuella</taxon>
    </lineage>
</organism>
<evidence type="ECO:0000313" key="1">
    <source>
        <dbReference type="EMBL" id="GHD05984.1"/>
    </source>
</evidence>
<gene>
    <name evidence="1" type="ORF">GCM10008096_15440</name>
</gene>